<name>A0ABY2XA04_9RHOB</name>
<keyword evidence="4" id="KW-1185">Reference proteome</keyword>
<evidence type="ECO:0000256" key="2">
    <source>
        <dbReference type="SAM" id="SignalP"/>
    </source>
</evidence>
<protein>
    <recommendedName>
        <fullName evidence="5">VPLPA-CTERM protein sorting domain-containing protein</fullName>
    </recommendedName>
</protein>
<reference evidence="3 4" key="1">
    <citation type="submission" date="2019-05" db="EMBL/GenBank/DDBJ databases">
        <title>Marivita sp. nov. isolated from sea sediment.</title>
        <authorList>
            <person name="Kim W."/>
        </authorList>
    </citation>
    <scope>NUCLEOTIDE SEQUENCE [LARGE SCALE GENOMIC DNA]</scope>
    <source>
        <strain evidence="3 4">CAU 1492</strain>
    </source>
</reference>
<evidence type="ECO:0008006" key="5">
    <source>
        <dbReference type="Google" id="ProtNLM"/>
    </source>
</evidence>
<organism evidence="3 4">
    <name type="scientific">Arenibacterium halophilum</name>
    <dbReference type="NCBI Taxonomy" id="2583821"/>
    <lineage>
        <taxon>Bacteria</taxon>
        <taxon>Pseudomonadati</taxon>
        <taxon>Pseudomonadota</taxon>
        <taxon>Alphaproteobacteria</taxon>
        <taxon>Rhodobacterales</taxon>
        <taxon>Paracoccaceae</taxon>
        <taxon>Arenibacterium</taxon>
    </lineage>
</organism>
<evidence type="ECO:0000256" key="1">
    <source>
        <dbReference type="SAM" id="Phobius"/>
    </source>
</evidence>
<feature type="signal peptide" evidence="2">
    <location>
        <begin position="1"/>
        <end position="20"/>
    </location>
</feature>
<sequence>MKTSFFAAAALALLTTPAFAATVTTTAVADVTVGDEDFDGVMDYAGPQDDAYLRVFGNWRTGRGVLEYDLSGIAAGDTVESASVSFSVRGTRVPGVVNLYGYSGDGVATIADGNLVQTLVGSFSVVDMSMDYNVSISASFLQGLLDAGASHLGLIMVSSDETRFGPGADFCSVGSTTTACAGNPGSQLTVNSSPAGVVPVPASLPLLAGGFGLFGVMAARRRARRAA</sequence>
<comment type="caution">
    <text evidence="3">The sequence shown here is derived from an EMBL/GenBank/DDBJ whole genome shotgun (WGS) entry which is preliminary data.</text>
</comment>
<dbReference type="RefSeq" id="WP_138863118.1">
    <property type="nucleotide sequence ID" value="NZ_VCPC01000002.1"/>
</dbReference>
<proteinExistence type="predicted"/>
<feature type="transmembrane region" description="Helical" evidence="1">
    <location>
        <begin position="196"/>
        <end position="219"/>
    </location>
</feature>
<dbReference type="EMBL" id="VCPC01000002">
    <property type="protein sequence ID" value="TMV12562.1"/>
    <property type="molecule type" value="Genomic_DNA"/>
</dbReference>
<feature type="chain" id="PRO_5047036078" description="VPLPA-CTERM protein sorting domain-containing protein" evidence="2">
    <location>
        <begin position="21"/>
        <end position="227"/>
    </location>
</feature>
<evidence type="ECO:0000313" key="3">
    <source>
        <dbReference type="EMBL" id="TMV12562.1"/>
    </source>
</evidence>
<keyword evidence="1" id="KW-1133">Transmembrane helix</keyword>
<keyword evidence="1" id="KW-0472">Membrane</keyword>
<accession>A0ABY2XA04</accession>
<evidence type="ECO:0000313" key="4">
    <source>
        <dbReference type="Proteomes" id="UP001191082"/>
    </source>
</evidence>
<keyword evidence="1" id="KW-0812">Transmembrane</keyword>
<gene>
    <name evidence="3" type="ORF">FGK64_07030</name>
</gene>
<keyword evidence="2" id="KW-0732">Signal</keyword>
<dbReference type="Proteomes" id="UP001191082">
    <property type="component" value="Unassembled WGS sequence"/>
</dbReference>